<name>A0A096Y688_AERSS</name>
<keyword evidence="1" id="KW-0614">Plasmid</keyword>
<organism evidence="1">
    <name type="scientific">Aeromonas salmonicida subsp. salmonicida</name>
    <dbReference type="NCBI Taxonomy" id="29491"/>
    <lineage>
        <taxon>Bacteria</taxon>
        <taxon>Pseudomonadati</taxon>
        <taxon>Pseudomonadota</taxon>
        <taxon>Gammaproteobacteria</taxon>
        <taxon>Aeromonadales</taxon>
        <taxon>Aeromonadaceae</taxon>
        <taxon>Aeromonas</taxon>
    </lineage>
</organism>
<dbReference type="AlphaFoldDB" id="A0A096Y688"/>
<reference evidence="1" key="1">
    <citation type="journal article" date="2014" name="Antimicrob. Agents Chemother.">
        <title>Detection of variants of the pRAS3, pAB5S9, and pSN254 plasmids in Aeromonas salmonicida subsp. salmonicida: multidrug-resistance, interspecies exchanges, and plasmid reshaping.</title>
        <authorList>
            <person name="Vincent A.T."/>
            <person name="Trudel M.V."/>
            <person name="Paquet V.E."/>
            <person name="Boyle B."/>
            <person name="Tanaka K.H."/>
            <person name="Dallaire-Dufresne S."/>
            <person name="Daher R.K."/>
            <person name="Frenette M."/>
            <person name="Derome N."/>
            <person name="Charette S.J."/>
        </authorList>
    </citation>
    <scope>NUCLEOTIDE SEQUENCE</scope>
    <source>
        <strain evidence="1">2004-05MF26</strain>
        <plasmid evidence="1">pSN254b</plasmid>
    </source>
</reference>
<dbReference type="EMBL" id="KJ909290">
    <property type="protein sequence ID" value="AIM49581.1"/>
    <property type="molecule type" value="Genomic_DNA"/>
</dbReference>
<proteinExistence type="predicted"/>
<accession>A0A096Y688</accession>
<protein>
    <submittedName>
        <fullName evidence="1">Uncharacterized protein</fullName>
    </submittedName>
</protein>
<evidence type="ECO:0000313" key="1">
    <source>
        <dbReference type="EMBL" id="AIM49581.1"/>
    </source>
</evidence>
<sequence length="158" mass="17904">MPKGLCSGLSERRVIMKIETVVPLPPEDSGLQHCIARFHNRNMDSKRKDKTRFFRREPVMIVNPETKAKVLRYAMGNPGNLSITKLAVALDYDAVDALGVRFKDTVNLEVRRARRWEVWQWFWNHPDQSVQLSIKLGVVGAVLGVMGFLTGVAPYLLG</sequence>
<geneLocation type="plasmid" evidence="1">
    <name>pSN254b</name>
</geneLocation>